<name>A0A2N1MWC0_9GLOM</name>
<proteinExistence type="predicted"/>
<reference evidence="1 2" key="1">
    <citation type="submission" date="2016-04" db="EMBL/GenBank/DDBJ databases">
        <title>Genome analyses suggest a sexual origin of heterokaryosis in a supposedly ancient asexual fungus.</title>
        <authorList>
            <person name="Ropars J."/>
            <person name="Sedzielewska K."/>
            <person name="Noel J."/>
            <person name="Charron P."/>
            <person name="Farinelli L."/>
            <person name="Marton T."/>
            <person name="Kruger M."/>
            <person name="Pelin A."/>
            <person name="Brachmann A."/>
            <person name="Corradi N."/>
        </authorList>
    </citation>
    <scope>NUCLEOTIDE SEQUENCE [LARGE SCALE GENOMIC DNA]</scope>
    <source>
        <strain evidence="1 2">C2</strain>
    </source>
</reference>
<sequence>MVRFGKDFEGDQGMKDMHENVTYKYYRRMSEGFKQRFCVLCYPCEENIFHVKSTWKSMWNYVKI</sequence>
<protein>
    <submittedName>
        <fullName evidence="1">Uncharacterized protein</fullName>
    </submittedName>
</protein>
<accession>A0A2N1MWC0</accession>
<evidence type="ECO:0000313" key="2">
    <source>
        <dbReference type="Proteomes" id="UP000233469"/>
    </source>
</evidence>
<organism evidence="1 2">
    <name type="scientific">Rhizophagus irregularis</name>
    <dbReference type="NCBI Taxonomy" id="588596"/>
    <lineage>
        <taxon>Eukaryota</taxon>
        <taxon>Fungi</taxon>
        <taxon>Fungi incertae sedis</taxon>
        <taxon>Mucoromycota</taxon>
        <taxon>Glomeromycotina</taxon>
        <taxon>Glomeromycetes</taxon>
        <taxon>Glomerales</taxon>
        <taxon>Glomeraceae</taxon>
        <taxon>Rhizophagus</taxon>
    </lineage>
</organism>
<comment type="caution">
    <text evidence="1">The sequence shown here is derived from an EMBL/GenBank/DDBJ whole genome shotgun (WGS) entry which is preliminary data.</text>
</comment>
<dbReference type="Proteomes" id="UP000233469">
    <property type="component" value="Unassembled WGS sequence"/>
</dbReference>
<dbReference type="AlphaFoldDB" id="A0A2N1MWC0"/>
<reference evidence="1 2" key="2">
    <citation type="submission" date="2017-10" db="EMBL/GenBank/DDBJ databases">
        <title>Extensive intraspecific genome diversity in a model arbuscular mycorrhizal fungus.</title>
        <authorList>
            <person name="Chen E.C.H."/>
            <person name="Morin E."/>
            <person name="Baudet D."/>
            <person name="Noel J."/>
            <person name="Ndikumana S."/>
            <person name="Charron P."/>
            <person name="St-Onge C."/>
            <person name="Giorgi J."/>
            <person name="Grigoriev I.V."/>
            <person name="Roux C."/>
            <person name="Martin F.M."/>
            <person name="Corradi N."/>
        </authorList>
    </citation>
    <scope>NUCLEOTIDE SEQUENCE [LARGE SCALE GENOMIC DNA]</scope>
    <source>
        <strain evidence="1 2">C2</strain>
    </source>
</reference>
<evidence type="ECO:0000313" key="1">
    <source>
        <dbReference type="EMBL" id="PKK65927.1"/>
    </source>
</evidence>
<gene>
    <name evidence="1" type="ORF">RhiirC2_754312</name>
</gene>
<dbReference type="EMBL" id="LLXL01001172">
    <property type="protein sequence ID" value="PKK65927.1"/>
    <property type="molecule type" value="Genomic_DNA"/>
</dbReference>